<evidence type="ECO:0000313" key="16">
    <source>
        <dbReference type="Proteomes" id="UP000326759"/>
    </source>
</evidence>
<dbReference type="InterPro" id="IPR017853">
    <property type="entry name" value="GH"/>
</dbReference>
<dbReference type="InterPro" id="IPR001579">
    <property type="entry name" value="Glyco_hydro_18_chit_AS"/>
</dbReference>
<dbReference type="InterPro" id="IPR001223">
    <property type="entry name" value="Glyco_hydro18_cat"/>
</dbReference>
<dbReference type="Pfam" id="PF00704">
    <property type="entry name" value="Glyco_hydro_18"/>
    <property type="match status" value="1"/>
</dbReference>
<keyword evidence="6 12" id="KW-0378">Hydrolase</keyword>
<dbReference type="Gene3D" id="3.10.50.10">
    <property type="match status" value="1"/>
</dbReference>
<evidence type="ECO:0000256" key="10">
    <source>
        <dbReference type="ARBA" id="ARBA00023295"/>
    </source>
</evidence>
<evidence type="ECO:0000256" key="7">
    <source>
        <dbReference type="ARBA" id="ARBA00023024"/>
    </source>
</evidence>
<dbReference type="GO" id="GO:0005576">
    <property type="term" value="C:extracellular region"/>
    <property type="evidence" value="ECO:0007669"/>
    <property type="project" value="TreeGrafter"/>
</dbReference>
<keyword evidence="9" id="KW-0119">Carbohydrate metabolism</keyword>
<protein>
    <recommendedName>
        <fullName evidence="3">chitinase</fullName>
        <ecNumber evidence="3">3.2.1.14</ecNumber>
    </recommendedName>
</protein>
<dbReference type="InterPro" id="IPR011583">
    <property type="entry name" value="Chitinase_II/V-like_cat"/>
</dbReference>
<evidence type="ECO:0000256" key="3">
    <source>
        <dbReference type="ARBA" id="ARBA00012729"/>
    </source>
</evidence>
<organism evidence="15 16">
    <name type="scientific">Armadillidium nasatum</name>
    <dbReference type="NCBI Taxonomy" id="96803"/>
    <lineage>
        <taxon>Eukaryota</taxon>
        <taxon>Metazoa</taxon>
        <taxon>Ecdysozoa</taxon>
        <taxon>Arthropoda</taxon>
        <taxon>Crustacea</taxon>
        <taxon>Multicrustacea</taxon>
        <taxon>Malacostraca</taxon>
        <taxon>Eumalacostraca</taxon>
        <taxon>Peracarida</taxon>
        <taxon>Isopoda</taxon>
        <taxon>Oniscidea</taxon>
        <taxon>Crinocheta</taxon>
        <taxon>Armadillidiidae</taxon>
        <taxon>Armadillidium</taxon>
    </lineage>
</organism>
<keyword evidence="4" id="KW-0147">Chitin-binding</keyword>
<feature type="region of interest" description="Disordered" evidence="13">
    <location>
        <begin position="380"/>
        <end position="406"/>
    </location>
</feature>
<dbReference type="PROSITE" id="PS51910">
    <property type="entry name" value="GH18_2"/>
    <property type="match status" value="1"/>
</dbReference>
<dbReference type="GO" id="GO:0006032">
    <property type="term" value="P:chitin catabolic process"/>
    <property type="evidence" value="ECO:0007669"/>
    <property type="project" value="UniProtKB-KW"/>
</dbReference>
<evidence type="ECO:0000256" key="8">
    <source>
        <dbReference type="ARBA" id="ARBA00023157"/>
    </source>
</evidence>
<keyword evidence="16" id="KW-1185">Reference proteome</keyword>
<dbReference type="CDD" id="cd02872">
    <property type="entry name" value="GH18_chitolectin_chitotriosidase"/>
    <property type="match status" value="1"/>
</dbReference>
<evidence type="ECO:0000256" key="13">
    <source>
        <dbReference type="SAM" id="MobiDB-lite"/>
    </source>
</evidence>
<dbReference type="FunFam" id="3.10.50.10:FF:000004">
    <property type="entry name" value="Chitinase 5"/>
    <property type="match status" value="1"/>
</dbReference>
<gene>
    <name evidence="15" type="primary">Cht2</name>
    <name evidence="15" type="ORF">Anas_04891</name>
</gene>
<dbReference type="Proteomes" id="UP000326759">
    <property type="component" value="Unassembled WGS sequence"/>
</dbReference>
<dbReference type="SUPFAM" id="SSF54556">
    <property type="entry name" value="Chitinase insertion domain"/>
    <property type="match status" value="1"/>
</dbReference>
<dbReference type="PROSITE" id="PS01095">
    <property type="entry name" value="GH18_1"/>
    <property type="match status" value="1"/>
</dbReference>
<keyword evidence="10 12" id="KW-0326">Glycosidase</keyword>
<comment type="catalytic activity">
    <reaction evidence="1">
        <text>Random endo-hydrolysis of N-acetyl-beta-D-glucosaminide (1-&gt;4)-beta-linkages in chitin and chitodextrins.</text>
        <dbReference type="EC" id="3.2.1.14"/>
    </reaction>
</comment>
<comment type="similarity">
    <text evidence="2">Belongs to the glycosyl hydrolase 18 family. Chitinase class II subfamily.</text>
</comment>
<keyword evidence="8" id="KW-1015">Disulfide bond</keyword>
<dbReference type="SUPFAM" id="SSF51445">
    <property type="entry name" value="(Trans)glycosidases"/>
    <property type="match status" value="1"/>
</dbReference>
<evidence type="ECO:0000256" key="1">
    <source>
        <dbReference type="ARBA" id="ARBA00000822"/>
    </source>
</evidence>
<dbReference type="InterPro" id="IPR029070">
    <property type="entry name" value="Chitinase_insertion_sf"/>
</dbReference>
<dbReference type="InterPro" id="IPR050314">
    <property type="entry name" value="Glycosyl_Hydrlase_18"/>
</dbReference>
<evidence type="ECO:0000256" key="5">
    <source>
        <dbReference type="ARBA" id="ARBA00022729"/>
    </source>
</evidence>
<evidence type="ECO:0000256" key="9">
    <source>
        <dbReference type="ARBA" id="ARBA00023277"/>
    </source>
</evidence>
<evidence type="ECO:0000256" key="6">
    <source>
        <dbReference type="ARBA" id="ARBA00022801"/>
    </source>
</evidence>
<feature type="non-terminal residue" evidence="15">
    <location>
        <position position="1"/>
    </location>
</feature>
<dbReference type="FunFam" id="3.20.20.80:FF:000097">
    <property type="entry name" value="Probable chitinase 2"/>
    <property type="match status" value="1"/>
</dbReference>
<dbReference type="GO" id="GO:0008843">
    <property type="term" value="F:endochitinase activity"/>
    <property type="evidence" value="ECO:0007669"/>
    <property type="project" value="UniProtKB-EC"/>
</dbReference>
<dbReference type="SMART" id="SM00636">
    <property type="entry name" value="Glyco_18"/>
    <property type="match status" value="1"/>
</dbReference>
<dbReference type="PANTHER" id="PTHR11177:SF403">
    <property type="entry name" value="CHITINASE 2-RELATED"/>
    <property type="match status" value="1"/>
</dbReference>
<evidence type="ECO:0000256" key="4">
    <source>
        <dbReference type="ARBA" id="ARBA00022669"/>
    </source>
</evidence>
<dbReference type="GO" id="GO:0000272">
    <property type="term" value="P:polysaccharide catabolic process"/>
    <property type="evidence" value="ECO:0007669"/>
    <property type="project" value="UniProtKB-KW"/>
</dbReference>
<evidence type="ECO:0000313" key="15">
    <source>
        <dbReference type="EMBL" id="KAB7507418.1"/>
    </source>
</evidence>
<feature type="domain" description="GH18" evidence="14">
    <location>
        <begin position="8"/>
        <end position="373"/>
    </location>
</feature>
<accession>A0A5N5TMM6</accession>
<dbReference type="Gene3D" id="3.20.20.80">
    <property type="entry name" value="Glycosidases"/>
    <property type="match status" value="1"/>
</dbReference>
<feature type="compositionally biased region" description="Polar residues" evidence="13">
    <location>
        <begin position="381"/>
        <end position="398"/>
    </location>
</feature>
<evidence type="ECO:0000256" key="11">
    <source>
        <dbReference type="ARBA" id="ARBA00023326"/>
    </source>
</evidence>
<dbReference type="EMBL" id="SEYY01000351">
    <property type="protein sequence ID" value="KAB7507418.1"/>
    <property type="molecule type" value="Genomic_DNA"/>
</dbReference>
<evidence type="ECO:0000259" key="14">
    <source>
        <dbReference type="PROSITE" id="PS51910"/>
    </source>
</evidence>
<dbReference type="GO" id="GO:0008061">
    <property type="term" value="F:chitin binding"/>
    <property type="evidence" value="ECO:0007669"/>
    <property type="project" value="UniProtKB-KW"/>
</dbReference>
<evidence type="ECO:0000256" key="12">
    <source>
        <dbReference type="RuleBase" id="RU000489"/>
    </source>
</evidence>
<keyword evidence="7" id="KW-0146">Chitin degradation</keyword>
<proteinExistence type="inferred from homology"/>
<reference evidence="15 16" key="1">
    <citation type="journal article" date="2019" name="PLoS Biol.">
        <title>Sex chromosomes control vertical transmission of feminizing Wolbachia symbionts in an isopod.</title>
        <authorList>
            <person name="Becking T."/>
            <person name="Chebbi M.A."/>
            <person name="Giraud I."/>
            <person name="Moumen B."/>
            <person name="Laverre T."/>
            <person name="Caubet Y."/>
            <person name="Peccoud J."/>
            <person name="Gilbert C."/>
            <person name="Cordaux R."/>
        </authorList>
    </citation>
    <scope>NUCLEOTIDE SEQUENCE [LARGE SCALE GENOMIC DNA]</scope>
    <source>
        <strain evidence="15">ANa2</strain>
        <tissue evidence="15">Whole body excluding digestive tract and cuticle</tissue>
    </source>
</reference>
<keyword evidence="5" id="KW-0732">Signal</keyword>
<dbReference type="OrthoDB" id="6369165at2759"/>
<name>A0A5N5TMM6_9CRUS</name>
<comment type="caution">
    <text evidence="15">The sequence shown here is derived from an EMBL/GenBank/DDBJ whole genome shotgun (WGS) entry which is preliminary data.</text>
</comment>
<dbReference type="AlphaFoldDB" id="A0A5N5TMM6"/>
<evidence type="ECO:0000256" key="2">
    <source>
        <dbReference type="ARBA" id="ARBA00009121"/>
    </source>
</evidence>
<dbReference type="PANTHER" id="PTHR11177">
    <property type="entry name" value="CHITINASE"/>
    <property type="match status" value="1"/>
</dbReference>
<sequence length="433" mass="48942">ETVEDHEQAVVCYVATWAVYRPSRGRFSLDDVDPLLCTHLVYSFLGMDNKTYTLMPLDYEYDVNKGGFEKAIGLKKVNPRLKVTVAVGGWTEGSEKYSRMASSPKLRKTFIDSAAAFLRKNNFDGLDLDWEYPANRGGKPEDKENFVHLLREMKEAFQPYQWILTAAVGAGSSTIDTAYDIPKMSEYLDLIHMMGYDYHGKWDQETGHNAPLYARIDESPVQQTLNVNFSVHYYLSQGAPPEKFVLGLGLYGRTFLLTNSSNPGIGAPARKSAFAGPYTREDGFLGYNEICEKLLTEKWSLAWQAAHQAPYMFKDNMWVSFDDVNSLGLKVAFAQRLGLAGVMVWSMDTDDFSGQCGNRYPLLNSINRNLALHAKSRFQERVSTTRPTMRPITQTSKQSTPWPSVRPSSPSSLWPSISDNLLFFFIIISDRLL</sequence>
<keyword evidence="11" id="KW-0624">Polysaccharide degradation</keyword>
<dbReference type="EC" id="3.2.1.14" evidence="3"/>